<dbReference type="InterPro" id="IPR050696">
    <property type="entry name" value="FtsA/MreB"/>
</dbReference>
<dbReference type="Gene3D" id="3.30.420.40">
    <property type="match status" value="2"/>
</dbReference>
<dbReference type="SUPFAM" id="SSF53067">
    <property type="entry name" value="Actin-like ATPase domain"/>
    <property type="match status" value="1"/>
</dbReference>
<evidence type="ECO:0008006" key="3">
    <source>
        <dbReference type="Google" id="ProtNLM"/>
    </source>
</evidence>
<organism evidence="1 2">
    <name type="scientific">Candidatus Vogelbacteria bacterium GWA1_51_14</name>
    <dbReference type="NCBI Taxonomy" id="1802435"/>
    <lineage>
        <taxon>Bacteria</taxon>
        <taxon>Candidatus Vogeliibacteriota</taxon>
    </lineage>
</organism>
<accession>A0A1G2Q9M1</accession>
<dbReference type="CDD" id="cd24049">
    <property type="entry name" value="ASKHA_NBD_PilM"/>
    <property type="match status" value="1"/>
</dbReference>
<dbReference type="STRING" id="1802435.A2114_02900"/>
<dbReference type="PANTHER" id="PTHR32432:SF3">
    <property type="entry name" value="ETHANOLAMINE UTILIZATION PROTEIN EUTJ"/>
    <property type="match status" value="1"/>
</dbReference>
<comment type="caution">
    <text evidence="1">The sequence shown here is derived from an EMBL/GenBank/DDBJ whole genome shotgun (WGS) entry which is preliminary data.</text>
</comment>
<dbReference type="Gene3D" id="3.30.1490.300">
    <property type="match status" value="1"/>
</dbReference>
<evidence type="ECO:0000313" key="1">
    <source>
        <dbReference type="EMBL" id="OHA57153.1"/>
    </source>
</evidence>
<dbReference type="PIRSF" id="PIRSF019169">
    <property type="entry name" value="PilM"/>
    <property type="match status" value="1"/>
</dbReference>
<dbReference type="InterPro" id="IPR043129">
    <property type="entry name" value="ATPase_NBD"/>
</dbReference>
<evidence type="ECO:0000313" key="2">
    <source>
        <dbReference type="Proteomes" id="UP000176494"/>
    </source>
</evidence>
<proteinExistence type="predicted"/>
<dbReference type="EMBL" id="MHTG01000020">
    <property type="protein sequence ID" value="OHA57153.1"/>
    <property type="molecule type" value="Genomic_DNA"/>
</dbReference>
<dbReference type="AlphaFoldDB" id="A0A1G2Q9M1"/>
<dbReference type="Proteomes" id="UP000176494">
    <property type="component" value="Unassembled WGS sequence"/>
</dbReference>
<dbReference type="Pfam" id="PF11104">
    <property type="entry name" value="PilM_2"/>
    <property type="match status" value="1"/>
</dbReference>
<sequence length="355" mass="38159">MSNSFARFFPPPTFLTGPAVGLDISDQSVKFVELTGRAGQVRFVRAGSRAIPRGAIEAGVIKDSKAVTAVLAQLAEEYELKQVVVALPEEQTYIIELDLPKVRTSQIKEGVELSVADYLNFPPAEAVLDFELLPDINQADAWLPVVATVLPKSVAESYGSVLAAAGLVSLAFELEPQALARALLAPTAEATMIIDIGRARTSFYAATNGVVRYGATINTVSGDLLTNRLVQKENWSLEEAEAQKIKQGLVGEGAVASALEPLAVLLSDEIEHRLFAWSHDSRQSLPRTEIKQVVLTGGQSTLPGLTSLLENRLKLPVVVGNPWQNTVHTGQLVDIPFNYAVGLATAVGLALRNIW</sequence>
<reference evidence="1 2" key="1">
    <citation type="journal article" date="2016" name="Nat. Commun.">
        <title>Thousands of microbial genomes shed light on interconnected biogeochemical processes in an aquifer system.</title>
        <authorList>
            <person name="Anantharaman K."/>
            <person name="Brown C.T."/>
            <person name="Hug L.A."/>
            <person name="Sharon I."/>
            <person name="Castelle C.J."/>
            <person name="Probst A.J."/>
            <person name="Thomas B.C."/>
            <person name="Singh A."/>
            <person name="Wilkins M.J."/>
            <person name="Karaoz U."/>
            <person name="Brodie E.L."/>
            <person name="Williams K.H."/>
            <person name="Hubbard S.S."/>
            <person name="Banfield J.F."/>
        </authorList>
    </citation>
    <scope>NUCLEOTIDE SEQUENCE [LARGE SCALE GENOMIC DNA]</scope>
</reference>
<name>A0A1G2Q9M1_9BACT</name>
<gene>
    <name evidence="1" type="ORF">A2114_02900</name>
</gene>
<protein>
    <recommendedName>
        <fullName evidence="3">SHS2 domain-containing protein</fullName>
    </recommendedName>
</protein>
<dbReference type="PANTHER" id="PTHR32432">
    <property type="entry name" value="CELL DIVISION PROTEIN FTSA-RELATED"/>
    <property type="match status" value="1"/>
</dbReference>
<dbReference type="InterPro" id="IPR005883">
    <property type="entry name" value="PilM"/>
</dbReference>